<keyword evidence="8" id="KW-0732">Signal</keyword>
<comment type="subcellular location">
    <subcellularLocation>
        <location evidence="1">Cell membrane</location>
        <topology evidence="1">Multi-pass membrane protein</topology>
    </subcellularLocation>
</comment>
<feature type="signal peptide" evidence="8">
    <location>
        <begin position="1"/>
        <end position="20"/>
    </location>
</feature>
<evidence type="ECO:0000256" key="5">
    <source>
        <dbReference type="ARBA" id="ARBA00022989"/>
    </source>
</evidence>
<evidence type="ECO:0000256" key="3">
    <source>
        <dbReference type="ARBA" id="ARBA00022475"/>
    </source>
</evidence>
<dbReference type="GO" id="GO:0005886">
    <property type="term" value="C:plasma membrane"/>
    <property type="evidence" value="ECO:0007669"/>
    <property type="project" value="UniProtKB-SubCell"/>
</dbReference>
<sequence length="584" mass="65510">MMLRLALLLIASLISAISFAEDSPTIRDVLEADSRSEEVLEQARDEAAAIKPGETPLSTILAIRDAGTNKDWATAATYLDTRYLPEEMQDSDPKELIRQLSIVWNQHRIIDFSALSNKPEGHLDDKLPSYRDFLGNLPLTRNDSIPVYLQRIPDGNGGRVWKISNATARHIPVLWEIYGYNPFIIQLEDHLPDFNILHLQNWQVVGLMLIAVGAALIAYCLRWIILKLIALSDRYRDTMHQLAAVPMPGFVFFKLLQMGVAELGLSIKARVYLNEAALGYIAGTFLLLASIEFFTALFLSRAANQQYWSGIIRPVRTIIKIVGVIIIFLLWLSDAGYEIDTVLAGLGIGSLALALAAQKTLENVIGAITLYIAQPIRPGDFCKVGDITGIVEEIGLRSTRIRRLDRSVVHVPNSSLVSVSLENISENDRRRYTRQLRLALDATPDQLRITLQKLRELLHSHPRLLDIAVRARFESIERDAYVIGLNAYIDSSDFELYLAVSEDLNLRILNILQECGVLLAIPEQRLLIKRDSTAPSDTTKQEEAAESVLALEQSNQLAFPDFTDAEKASLRGQIQYPERGHQER</sequence>
<evidence type="ECO:0000256" key="1">
    <source>
        <dbReference type="ARBA" id="ARBA00004651"/>
    </source>
</evidence>
<dbReference type="InterPro" id="IPR011014">
    <property type="entry name" value="MscS_channel_TM-2"/>
</dbReference>
<feature type="transmembrane region" description="Helical" evidence="7">
    <location>
        <begin position="242"/>
        <end position="265"/>
    </location>
</feature>
<dbReference type="GO" id="GO:0008381">
    <property type="term" value="F:mechanosensitive monoatomic ion channel activity"/>
    <property type="evidence" value="ECO:0007669"/>
    <property type="project" value="UniProtKB-ARBA"/>
</dbReference>
<evidence type="ECO:0000256" key="6">
    <source>
        <dbReference type="ARBA" id="ARBA00023136"/>
    </source>
</evidence>
<dbReference type="InterPro" id="IPR049142">
    <property type="entry name" value="MS_channel_1st"/>
</dbReference>
<evidence type="ECO:0000259" key="9">
    <source>
        <dbReference type="Pfam" id="PF00924"/>
    </source>
</evidence>
<dbReference type="PANTHER" id="PTHR30566:SF5">
    <property type="entry name" value="MECHANOSENSITIVE ION CHANNEL PROTEIN 1, MITOCHONDRIAL-RELATED"/>
    <property type="match status" value="1"/>
</dbReference>
<keyword evidence="13" id="KW-1185">Reference proteome</keyword>
<dbReference type="InterPro" id="IPR049278">
    <property type="entry name" value="MS_channel_C"/>
</dbReference>
<dbReference type="Gene3D" id="1.10.287.1260">
    <property type="match status" value="1"/>
</dbReference>
<proteinExistence type="inferred from homology"/>
<name>A0A2K9LND4_9GAMM</name>
<keyword evidence="3" id="KW-1003">Cell membrane</keyword>
<protein>
    <recommendedName>
        <fullName evidence="14">Mechanosensitive ion channel protein MscS</fullName>
    </recommendedName>
</protein>
<keyword evidence="6 7" id="KW-0472">Membrane</keyword>
<comment type="similarity">
    <text evidence="2">Belongs to the MscS (TC 1.A.23) family.</text>
</comment>
<dbReference type="InterPro" id="IPR006685">
    <property type="entry name" value="MscS_channel_2nd"/>
</dbReference>
<feature type="domain" description="Mechanosensitive ion channel MscS C-terminal" evidence="10">
    <location>
        <begin position="439"/>
        <end position="516"/>
    </location>
</feature>
<dbReference type="KEGG" id="kak:Kalk_15000"/>
<dbReference type="Pfam" id="PF21082">
    <property type="entry name" value="MS_channel_3rd"/>
    <property type="match status" value="1"/>
</dbReference>
<evidence type="ECO:0000256" key="8">
    <source>
        <dbReference type="SAM" id="SignalP"/>
    </source>
</evidence>
<feature type="transmembrane region" description="Helical" evidence="7">
    <location>
        <begin position="277"/>
        <end position="299"/>
    </location>
</feature>
<dbReference type="PANTHER" id="PTHR30566">
    <property type="entry name" value="YNAI-RELATED MECHANOSENSITIVE ION CHANNEL"/>
    <property type="match status" value="1"/>
</dbReference>
<dbReference type="InterPro" id="IPR023408">
    <property type="entry name" value="MscS_beta-dom_sf"/>
</dbReference>
<dbReference type="SUPFAM" id="SSF82689">
    <property type="entry name" value="Mechanosensitive channel protein MscS (YggB), C-terminal domain"/>
    <property type="match status" value="1"/>
</dbReference>
<feature type="transmembrane region" description="Helical" evidence="7">
    <location>
        <begin position="311"/>
        <end position="333"/>
    </location>
</feature>
<dbReference type="Pfam" id="PF00924">
    <property type="entry name" value="MS_channel_2nd"/>
    <property type="match status" value="1"/>
</dbReference>
<feature type="domain" description="Mechanosensitive ion channel transmembrane helices 2/3" evidence="11">
    <location>
        <begin position="317"/>
        <end position="358"/>
    </location>
</feature>
<evidence type="ECO:0000259" key="11">
    <source>
        <dbReference type="Pfam" id="PF21088"/>
    </source>
</evidence>
<keyword evidence="4 7" id="KW-0812">Transmembrane</keyword>
<dbReference type="Proteomes" id="UP000235116">
    <property type="component" value="Chromosome"/>
</dbReference>
<evidence type="ECO:0008006" key="14">
    <source>
        <dbReference type="Google" id="ProtNLM"/>
    </source>
</evidence>
<reference evidence="13" key="1">
    <citation type="submission" date="2017-08" db="EMBL/GenBank/DDBJ databases">
        <title>Direct submision.</title>
        <authorList>
            <person name="Kim S.-J."/>
            <person name="Rhee S.-K."/>
        </authorList>
    </citation>
    <scope>NUCLEOTIDE SEQUENCE [LARGE SCALE GENOMIC DNA]</scope>
    <source>
        <strain evidence="13">GI5</strain>
    </source>
</reference>
<evidence type="ECO:0000256" key="2">
    <source>
        <dbReference type="ARBA" id="ARBA00008017"/>
    </source>
</evidence>
<dbReference type="InterPro" id="IPR010920">
    <property type="entry name" value="LSM_dom_sf"/>
</dbReference>
<dbReference type="Pfam" id="PF21088">
    <property type="entry name" value="MS_channel_1st"/>
    <property type="match status" value="1"/>
</dbReference>
<feature type="domain" description="Mechanosensitive ion channel MscS" evidence="9">
    <location>
        <begin position="360"/>
        <end position="425"/>
    </location>
</feature>
<dbReference type="Gene3D" id="2.30.30.60">
    <property type="match status" value="1"/>
</dbReference>
<evidence type="ECO:0000259" key="10">
    <source>
        <dbReference type="Pfam" id="PF21082"/>
    </source>
</evidence>
<keyword evidence="5 7" id="KW-1133">Transmembrane helix</keyword>
<organism evidence="12 13">
    <name type="scientific">Ketobacter alkanivorans</name>
    <dbReference type="NCBI Taxonomy" id="1917421"/>
    <lineage>
        <taxon>Bacteria</taxon>
        <taxon>Pseudomonadati</taxon>
        <taxon>Pseudomonadota</taxon>
        <taxon>Gammaproteobacteria</taxon>
        <taxon>Pseudomonadales</taxon>
        <taxon>Ketobacteraceae</taxon>
        <taxon>Ketobacter</taxon>
    </lineage>
</organism>
<evidence type="ECO:0000313" key="12">
    <source>
        <dbReference type="EMBL" id="AUM13651.1"/>
    </source>
</evidence>
<dbReference type="InterPro" id="IPR006686">
    <property type="entry name" value="MscS_channel_CS"/>
</dbReference>
<dbReference type="EMBL" id="CP022684">
    <property type="protein sequence ID" value="AUM13651.1"/>
    <property type="molecule type" value="Genomic_DNA"/>
</dbReference>
<dbReference type="OrthoDB" id="9775207at2"/>
<accession>A0A2K9LND4</accession>
<evidence type="ECO:0000256" key="4">
    <source>
        <dbReference type="ARBA" id="ARBA00022692"/>
    </source>
</evidence>
<feature type="transmembrane region" description="Helical" evidence="7">
    <location>
        <begin position="202"/>
        <end position="221"/>
    </location>
</feature>
<evidence type="ECO:0000313" key="13">
    <source>
        <dbReference type="Proteomes" id="UP000235116"/>
    </source>
</evidence>
<evidence type="ECO:0000256" key="7">
    <source>
        <dbReference type="SAM" id="Phobius"/>
    </source>
</evidence>
<feature type="chain" id="PRO_5014849797" description="Mechanosensitive ion channel protein MscS" evidence="8">
    <location>
        <begin position="21"/>
        <end position="584"/>
    </location>
</feature>
<dbReference type="InterPro" id="IPR011066">
    <property type="entry name" value="MscS_channel_C_sf"/>
</dbReference>
<dbReference type="PROSITE" id="PS01246">
    <property type="entry name" value="UPF0003"/>
    <property type="match status" value="1"/>
</dbReference>
<dbReference type="RefSeq" id="WP_101895026.1">
    <property type="nucleotide sequence ID" value="NZ_CP022684.1"/>
</dbReference>
<gene>
    <name evidence="12" type="ORF">Kalk_15000</name>
</gene>
<dbReference type="SUPFAM" id="SSF50182">
    <property type="entry name" value="Sm-like ribonucleoproteins"/>
    <property type="match status" value="1"/>
</dbReference>
<dbReference type="SUPFAM" id="SSF82861">
    <property type="entry name" value="Mechanosensitive channel protein MscS (YggB), transmembrane region"/>
    <property type="match status" value="1"/>
</dbReference>
<dbReference type="AlphaFoldDB" id="A0A2K9LND4"/>